<feature type="region of interest" description="Disordered" evidence="4">
    <location>
        <begin position="235"/>
        <end position="313"/>
    </location>
</feature>
<protein>
    <submittedName>
        <fullName evidence="7">(apollo) hypothetical protein</fullName>
    </submittedName>
</protein>
<evidence type="ECO:0000256" key="1">
    <source>
        <dbReference type="ARBA" id="ARBA00004613"/>
    </source>
</evidence>
<keyword evidence="2" id="KW-0964">Secreted</keyword>
<evidence type="ECO:0000256" key="4">
    <source>
        <dbReference type="SAM" id="MobiDB-lite"/>
    </source>
</evidence>
<name>A0A8S3XBL7_PARAO</name>
<evidence type="ECO:0000256" key="5">
    <source>
        <dbReference type="SAM" id="SignalP"/>
    </source>
</evidence>
<organism evidence="7 8">
    <name type="scientific">Parnassius apollo</name>
    <name type="common">Apollo butterfly</name>
    <name type="synonym">Papilio apollo</name>
    <dbReference type="NCBI Taxonomy" id="110799"/>
    <lineage>
        <taxon>Eukaryota</taxon>
        <taxon>Metazoa</taxon>
        <taxon>Ecdysozoa</taxon>
        <taxon>Arthropoda</taxon>
        <taxon>Hexapoda</taxon>
        <taxon>Insecta</taxon>
        <taxon>Pterygota</taxon>
        <taxon>Neoptera</taxon>
        <taxon>Endopterygota</taxon>
        <taxon>Lepidoptera</taxon>
        <taxon>Glossata</taxon>
        <taxon>Ditrysia</taxon>
        <taxon>Papilionoidea</taxon>
        <taxon>Papilionidae</taxon>
        <taxon>Parnassiinae</taxon>
        <taxon>Parnassini</taxon>
        <taxon>Parnassius</taxon>
        <taxon>Parnassius</taxon>
    </lineage>
</organism>
<dbReference type="Pfam" id="PF23334">
    <property type="entry name" value="VWC2L_2nd"/>
    <property type="match status" value="2"/>
</dbReference>
<dbReference type="GO" id="GO:0036122">
    <property type="term" value="F:BMP binding"/>
    <property type="evidence" value="ECO:0007669"/>
    <property type="project" value="TreeGrafter"/>
</dbReference>
<accession>A0A8S3XBL7</accession>
<feature type="domain" description="VWFC" evidence="6">
    <location>
        <begin position="41"/>
        <end position="101"/>
    </location>
</feature>
<dbReference type="AlphaFoldDB" id="A0A8S3XBL7"/>
<dbReference type="PROSITE" id="PS50184">
    <property type="entry name" value="VWFC_2"/>
    <property type="match status" value="2"/>
</dbReference>
<dbReference type="InterPro" id="IPR052424">
    <property type="entry name" value="Kielin_Chordin-BMP_Reg"/>
</dbReference>
<dbReference type="PANTHER" id="PTHR46698:SF4">
    <property type="entry name" value="CROSSVEINLESS 2"/>
    <property type="match status" value="1"/>
</dbReference>
<proteinExistence type="predicted"/>
<dbReference type="GO" id="GO:0005576">
    <property type="term" value="C:extracellular region"/>
    <property type="evidence" value="ECO:0007669"/>
    <property type="project" value="UniProtKB-SubCell"/>
</dbReference>
<dbReference type="Proteomes" id="UP000691718">
    <property type="component" value="Unassembled WGS sequence"/>
</dbReference>
<keyword evidence="8" id="KW-1185">Reference proteome</keyword>
<dbReference type="OrthoDB" id="6132182at2759"/>
<feature type="compositionally biased region" description="Basic and acidic residues" evidence="4">
    <location>
        <begin position="758"/>
        <end position="781"/>
    </location>
</feature>
<feature type="compositionally biased region" description="Polar residues" evidence="4">
    <location>
        <begin position="531"/>
        <end position="563"/>
    </location>
</feature>
<dbReference type="PANTHER" id="PTHR46698">
    <property type="entry name" value="CROSSVEINLESS 2"/>
    <property type="match status" value="1"/>
</dbReference>
<feature type="chain" id="PRO_5035849690" evidence="5">
    <location>
        <begin position="23"/>
        <end position="869"/>
    </location>
</feature>
<evidence type="ECO:0000313" key="8">
    <source>
        <dbReference type="Proteomes" id="UP000691718"/>
    </source>
</evidence>
<feature type="signal peptide" evidence="5">
    <location>
        <begin position="1"/>
        <end position="22"/>
    </location>
</feature>
<reference evidence="7" key="1">
    <citation type="submission" date="2021-04" db="EMBL/GenBank/DDBJ databases">
        <authorList>
            <person name="Tunstrom K."/>
        </authorList>
    </citation>
    <scope>NUCLEOTIDE SEQUENCE</scope>
</reference>
<dbReference type="EMBL" id="CAJQZP010001037">
    <property type="protein sequence ID" value="CAG5010975.1"/>
    <property type="molecule type" value="Genomic_DNA"/>
</dbReference>
<sequence length="869" mass="93929">MASPRFILLLIAALCIMTGCKAGPLGHLPNVTSLDLGLKEGGCALGDVVYMPGDEFPGENACERCTCTGGGVQCAKQRCEPRPGCKALHRPDHCCPTYQCECEQEGRVYGNGEKLVDPADPCRVCYCQGGEVVCRRIACFVRDDCTPRHVPGRCCPEYDNCPLRGVSTITGQAPAISNIPTFEEINTSVVPISLKEPVKQEITIKEITPVSEIPVITEVKIKEIIPSPSIEVAEYSSSKSPLIPREVTSEKAQTSKSVIKLESTEMRNDQSPLSSDSSLSTETSKITSEDTILKSTNDPPSKISFPTQDSINSNNIYTSNIPGSAATIGSPSLTLNVISVPSSKASMVEEEDSSIFDHNPAFPPLPDDLSVLGNHEDEILTEQNMDNEHVSGTHETVIVASTLTTSTESAKAEEAATTSSSYMSEATSVSWDNSQDMSFDMSSTKSEYVGTVTPKSRENSMLNLRSVMPTEMLNVLTHASEGTSLELNDTTETILMTLSTSLPNQINEENNIPTSTHRPDLTGFEAFHNSTQHTTSSISKSNVGTEVTSQTELSSLPIETSDQNPHDSSENITKDKAPIPTIDPLALDLETTKILSTDSDVFTVPKLVPSDGFNDSFDNIETTEFVLPSFGSQEITTDGVELIKISSDTDRNSAIVDQSHKGNNVLADLINIVGDVALIGDHTDGSDGEHHTVSPSTISDSEELIPVNAGYKSKNKNWNLNSITEVPLKTKSPATKHKNVEIEDDETDSITDSPPPNDKVEPTTRRPIIDNVSDDKPENKTQNKDIEIITKSYVPTINKRPTKVIMKKSNEKHIVDEITTDGFANSSEMSTEKLRNSDETTVASDLSITTIDAGESLVEKSTDASSSAQ</sequence>
<comment type="subcellular location">
    <subcellularLocation>
        <location evidence="1">Secreted</location>
    </subcellularLocation>
</comment>
<comment type="caution">
    <text evidence="7">The sequence shown here is derived from an EMBL/GenBank/DDBJ whole genome shotgun (WGS) entry which is preliminary data.</text>
</comment>
<feature type="compositionally biased region" description="Polar residues" evidence="4">
    <location>
        <begin position="293"/>
        <end position="309"/>
    </location>
</feature>
<dbReference type="PROSITE" id="PS51257">
    <property type="entry name" value="PROKAR_LIPOPROTEIN"/>
    <property type="match status" value="1"/>
</dbReference>
<evidence type="ECO:0000259" key="6">
    <source>
        <dbReference type="PROSITE" id="PS50184"/>
    </source>
</evidence>
<dbReference type="SMART" id="SM00214">
    <property type="entry name" value="VWC"/>
    <property type="match status" value="2"/>
</dbReference>
<evidence type="ECO:0000256" key="2">
    <source>
        <dbReference type="ARBA" id="ARBA00022525"/>
    </source>
</evidence>
<gene>
    <name evidence="7" type="ORF">PAPOLLO_LOCUS15500</name>
</gene>
<feature type="region of interest" description="Disordered" evidence="4">
    <location>
        <begin position="531"/>
        <end position="577"/>
    </location>
</feature>
<keyword evidence="3 5" id="KW-0732">Signal</keyword>
<evidence type="ECO:0000256" key="3">
    <source>
        <dbReference type="ARBA" id="ARBA00022729"/>
    </source>
</evidence>
<feature type="compositionally biased region" description="Basic and acidic residues" evidence="4">
    <location>
        <begin position="564"/>
        <end position="577"/>
    </location>
</feature>
<dbReference type="InterPro" id="IPR001007">
    <property type="entry name" value="VWF_dom"/>
</dbReference>
<feature type="region of interest" description="Disordered" evidence="4">
    <location>
        <begin position="731"/>
        <end position="781"/>
    </location>
</feature>
<feature type="compositionally biased region" description="Low complexity" evidence="4">
    <location>
        <begin position="271"/>
        <end position="284"/>
    </location>
</feature>
<evidence type="ECO:0000313" key="7">
    <source>
        <dbReference type="EMBL" id="CAG5010975.1"/>
    </source>
</evidence>
<feature type="domain" description="VWFC" evidence="6">
    <location>
        <begin position="102"/>
        <end position="162"/>
    </location>
</feature>
<dbReference type="GO" id="GO:0030513">
    <property type="term" value="P:positive regulation of BMP signaling pathway"/>
    <property type="evidence" value="ECO:0007669"/>
    <property type="project" value="TreeGrafter"/>
</dbReference>